<proteinExistence type="predicted"/>
<comment type="caution">
    <text evidence="2">The sequence shown here is derived from an EMBL/GenBank/DDBJ whole genome shotgun (WGS) entry which is preliminary data.</text>
</comment>
<dbReference type="Pfam" id="PF12937">
    <property type="entry name" value="F-box-like"/>
    <property type="match status" value="1"/>
</dbReference>
<dbReference type="Proteomes" id="UP001295794">
    <property type="component" value="Unassembled WGS sequence"/>
</dbReference>
<dbReference type="AlphaFoldDB" id="A0AAD2H4B4"/>
<accession>A0AAD2H4B4</accession>
<protein>
    <recommendedName>
        <fullName evidence="1">F-box domain-containing protein</fullName>
    </recommendedName>
</protein>
<sequence>MRPAESDTPPEGAQARLDALRAEVSRLDDTLVLLATLLSEVQSQRQAHLDAVAELQTALSPIRRLPPELLAHVFMLCAAATPKTGRSILNARSAPMLLGQVCSRWREVLHATPSLWSTVVLHTTPGLARKFDEGDLRTIFQFSQMLPVDVAIYGRDSVDMEWFWDAHTRLQHLRLETTGIHALPASCRTTLPLLASVTLIILHESNPLSLPLLGQFRRSPRLTSLRLESPKVVGDILDVSFPWSQLTYLDLHLPLPVLTARNVVAQCSSLQHCRLKGLLGVATDEKERTPNPGVTLPSLCSLQFLLPGAATSIFLRSFTLPSLKSLAIENAPWLFPVLRDLQARSRFALERLVLRDIAASKEDVVAALNCLSLLRSLTLDSCHSLRRGLLAAFTYPPPSKTETSQSLPLALARLETLRIVEAFAELDGGQVADMVEGLRKQKKGDPFPVIRRVELQVAGHISHTGMERLRSMVACGFLVWDVS</sequence>
<dbReference type="SUPFAM" id="SSF52047">
    <property type="entry name" value="RNI-like"/>
    <property type="match status" value="1"/>
</dbReference>
<dbReference type="InterPro" id="IPR036047">
    <property type="entry name" value="F-box-like_dom_sf"/>
</dbReference>
<organism evidence="2 3">
    <name type="scientific">Mycena citricolor</name>
    <dbReference type="NCBI Taxonomy" id="2018698"/>
    <lineage>
        <taxon>Eukaryota</taxon>
        <taxon>Fungi</taxon>
        <taxon>Dikarya</taxon>
        <taxon>Basidiomycota</taxon>
        <taxon>Agaricomycotina</taxon>
        <taxon>Agaricomycetes</taxon>
        <taxon>Agaricomycetidae</taxon>
        <taxon>Agaricales</taxon>
        <taxon>Marasmiineae</taxon>
        <taxon>Mycenaceae</taxon>
        <taxon>Mycena</taxon>
    </lineage>
</organism>
<dbReference type="InterPro" id="IPR032675">
    <property type="entry name" value="LRR_dom_sf"/>
</dbReference>
<dbReference type="Gene3D" id="3.80.10.10">
    <property type="entry name" value="Ribonuclease Inhibitor"/>
    <property type="match status" value="1"/>
</dbReference>
<evidence type="ECO:0000313" key="2">
    <source>
        <dbReference type="EMBL" id="CAK5268956.1"/>
    </source>
</evidence>
<dbReference type="SUPFAM" id="SSF81383">
    <property type="entry name" value="F-box domain"/>
    <property type="match status" value="1"/>
</dbReference>
<reference evidence="2" key="1">
    <citation type="submission" date="2023-11" db="EMBL/GenBank/DDBJ databases">
        <authorList>
            <person name="De Vega J J."/>
            <person name="De Vega J J."/>
        </authorList>
    </citation>
    <scope>NUCLEOTIDE SEQUENCE</scope>
</reference>
<name>A0AAD2H4B4_9AGAR</name>
<dbReference type="Gene3D" id="1.20.1280.50">
    <property type="match status" value="1"/>
</dbReference>
<dbReference type="InterPro" id="IPR001810">
    <property type="entry name" value="F-box_dom"/>
</dbReference>
<gene>
    <name evidence="2" type="ORF">MYCIT1_LOCUS12328</name>
</gene>
<feature type="domain" description="F-box" evidence="1">
    <location>
        <begin position="62"/>
        <end position="121"/>
    </location>
</feature>
<evidence type="ECO:0000259" key="1">
    <source>
        <dbReference type="Pfam" id="PF12937"/>
    </source>
</evidence>
<evidence type="ECO:0000313" key="3">
    <source>
        <dbReference type="Proteomes" id="UP001295794"/>
    </source>
</evidence>
<keyword evidence="3" id="KW-1185">Reference proteome</keyword>
<dbReference type="EMBL" id="CAVNYO010000138">
    <property type="protein sequence ID" value="CAK5268956.1"/>
    <property type="molecule type" value="Genomic_DNA"/>
</dbReference>